<evidence type="ECO:0000256" key="2">
    <source>
        <dbReference type="SAM" id="Phobius"/>
    </source>
</evidence>
<dbReference type="EMBL" id="JBBWRZ010000005">
    <property type="protein sequence ID" value="KAK8235441.1"/>
    <property type="molecule type" value="Genomic_DNA"/>
</dbReference>
<name>A0ABR1YQ69_9PEZI</name>
<gene>
    <name evidence="3" type="ORF">HDK90DRAFT_244840</name>
</gene>
<organism evidence="3 4">
    <name type="scientific">Phyllosticta capitalensis</name>
    <dbReference type="NCBI Taxonomy" id="121624"/>
    <lineage>
        <taxon>Eukaryota</taxon>
        <taxon>Fungi</taxon>
        <taxon>Dikarya</taxon>
        <taxon>Ascomycota</taxon>
        <taxon>Pezizomycotina</taxon>
        <taxon>Dothideomycetes</taxon>
        <taxon>Dothideomycetes incertae sedis</taxon>
        <taxon>Botryosphaeriales</taxon>
        <taxon>Phyllostictaceae</taxon>
        <taxon>Phyllosticta</taxon>
    </lineage>
</organism>
<keyword evidence="2" id="KW-1133">Transmembrane helix</keyword>
<feature type="transmembrane region" description="Helical" evidence="2">
    <location>
        <begin position="258"/>
        <end position="277"/>
    </location>
</feature>
<evidence type="ECO:0000313" key="3">
    <source>
        <dbReference type="EMBL" id="KAK8235441.1"/>
    </source>
</evidence>
<reference evidence="3 4" key="1">
    <citation type="submission" date="2024-04" db="EMBL/GenBank/DDBJ databases">
        <title>Phyllosticta paracitricarpa is synonymous to the EU quarantine fungus P. citricarpa based on phylogenomic analyses.</title>
        <authorList>
            <consortium name="Lawrence Berkeley National Laboratory"/>
            <person name="Van Ingen-Buijs V.A."/>
            <person name="Van Westerhoven A.C."/>
            <person name="Haridas S."/>
            <person name="Skiadas P."/>
            <person name="Martin F."/>
            <person name="Groenewald J.Z."/>
            <person name="Crous P.W."/>
            <person name="Seidl M.F."/>
        </authorList>
    </citation>
    <scope>NUCLEOTIDE SEQUENCE [LARGE SCALE GENOMIC DNA]</scope>
    <source>
        <strain evidence="3 4">CBS 123374</strain>
    </source>
</reference>
<evidence type="ECO:0000313" key="4">
    <source>
        <dbReference type="Proteomes" id="UP001492380"/>
    </source>
</evidence>
<protein>
    <submittedName>
        <fullName evidence="3">Uncharacterized protein</fullName>
    </submittedName>
</protein>
<comment type="caution">
    <text evidence="3">The sequence shown here is derived from an EMBL/GenBank/DDBJ whole genome shotgun (WGS) entry which is preliminary data.</text>
</comment>
<dbReference type="Proteomes" id="UP001492380">
    <property type="component" value="Unassembled WGS sequence"/>
</dbReference>
<feature type="region of interest" description="Disordered" evidence="1">
    <location>
        <begin position="40"/>
        <end position="59"/>
    </location>
</feature>
<keyword evidence="4" id="KW-1185">Reference proteome</keyword>
<keyword evidence="2" id="KW-0812">Transmembrane</keyword>
<proteinExistence type="predicted"/>
<keyword evidence="2" id="KW-0472">Membrane</keyword>
<sequence length="278" mass="31054">MTSISVHQKAVCGSGPVLLESSSPTAQAYGTLLSGPARQGPDYAPLVSSGPVPSTTPPNQSILFLAPKTTTPPRGQAGPDRVQASCWCSRNGWESEQQRMHMGANGRPSSCLPLTTVNIHELTCLAAMMVVVSTAAFWRWHRRYLPVRLVAAGWRDSASKPASQPAVDMVAWQRERRETSGKTFSLPLLLCVRFYLWHDMAVEVWLNVWPDRTRPDDSRLWLRRCSLFSRSRQSINSTLRRSLSPLARLWASASRRAVVMWLCLFALYDGFIAWLAGW</sequence>
<evidence type="ECO:0000256" key="1">
    <source>
        <dbReference type="SAM" id="MobiDB-lite"/>
    </source>
</evidence>
<accession>A0ABR1YQ69</accession>